<reference evidence="1" key="1">
    <citation type="submission" date="2020-06" db="EMBL/GenBank/DDBJ databases">
        <authorList>
            <consortium name="Plant Systems Biology data submission"/>
        </authorList>
    </citation>
    <scope>NUCLEOTIDE SEQUENCE</scope>
    <source>
        <strain evidence="1">D6</strain>
    </source>
</reference>
<accession>A0A9N8H814</accession>
<dbReference type="EMBL" id="CAICTM010000144">
    <property type="protein sequence ID" value="CAB9502765.1"/>
    <property type="molecule type" value="Genomic_DNA"/>
</dbReference>
<gene>
    <name evidence="1" type="ORF">SEMRO_145_G067371.1</name>
</gene>
<organism evidence="1 2">
    <name type="scientific">Seminavis robusta</name>
    <dbReference type="NCBI Taxonomy" id="568900"/>
    <lineage>
        <taxon>Eukaryota</taxon>
        <taxon>Sar</taxon>
        <taxon>Stramenopiles</taxon>
        <taxon>Ochrophyta</taxon>
        <taxon>Bacillariophyta</taxon>
        <taxon>Bacillariophyceae</taxon>
        <taxon>Bacillariophycidae</taxon>
        <taxon>Naviculales</taxon>
        <taxon>Naviculaceae</taxon>
        <taxon>Seminavis</taxon>
    </lineage>
</organism>
<evidence type="ECO:0000313" key="1">
    <source>
        <dbReference type="EMBL" id="CAB9502765.1"/>
    </source>
</evidence>
<name>A0A9N8H814_9STRA</name>
<comment type="caution">
    <text evidence="1">The sequence shown here is derived from an EMBL/GenBank/DDBJ whole genome shotgun (WGS) entry which is preliminary data.</text>
</comment>
<protein>
    <submittedName>
        <fullName evidence="1">Uncharacterized protein</fullName>
    </submittedName>
</protein>
<proteinExistence type="predicted"/>
<keyword evidence="2" id="KW-1185">Reference proteome</keyword>
<dbReference type="Proteomes" id="UP001153069">
    <property type="component" value="Unassembled WGS sequence"/>
</dbReference>
<evidence type="ECO:0000313" key="2">
    <source>
        <dbReference type="Proteomes" id="UP001153069"/>
    </source>
</evidence>
<dbReference type="AlphaFoldDB" id="A0A9N8H814"/>
<sequence>MVTGHQLPVARSTLPGLFERTDSACRILSTRSDLIEFLQHERPYRKFDFACILKMAGLGLGTTALGPSCFDAGYASMVGFAELIKATRQAPSQAMEIANTLPARSSKPAITT</sequence>